<dbReference type="AlphaFoldDB" id="A0A645HCL9"/>
<proteinExistence type="predicted"/>
<accession>A0A645HCL9</accession>
<gene>
    <name evidence="1" type="ORF">SDC9_183979</name>
</gene>
<evidence type="ECO:0000313" key="1">
    <source>
        <dbReference type="EMBL" id="MPN36470.1"/>
    </source>
</evidence>
<dbReference type="EMBL" id="VSSQ01090614">
    <property type="protein sequence ID" value="MPN36470.1"/>
    <property type="molecule type" value="Genomic_DNA"/>
</dbReference>
<protein>
    <submittedName>
        <fullName evidence="1">Uncharacterized protein</fullName>
    </submittedName>
</protein>
<comment type="caution">
    <text evidence="1">The sequence shown here is derived from an EMBL/GenBank/DDBJ whole genome shotgun (WGS) entry which is preliminary data.</text>
</comment>
<reference evidence="1" key="1">
    <citation type="submission" date="2019-08" db="EMBL/GenBank/DDBJ databases">
        <authorList>
            <person name="Kucharzyk K."/>
            <person name="Murdoch R.W."/>
            <person name="Higgins S."/>
            <person name="Loffler F."/>
        </authorList>
    </citation>
    <scope>NUCLEOTIDE SEQUENCE</scope>
</reference>
<organism evidence="1">
    <name type="scientific">bioreactor metagenome</name>
    <dbReference type="NCBI Taxonomy" id="1076179"/>
    <lineage>
        <taxon>unclassified sequences</taxon>
        <taxon>metagenomes</taxon>
        <taxon>ecological metagenomes</taxon>
    </lineage>
</organism>
<sequence length="137" mass="15722">MPFELILRDAALHKFNHMLIAIYTGNLCRATRCQQQADCSSTGSQFHHSGSFYKVRESSEKYRVCRKTKLLAALPDLIAAAWQRIETFRSLYRCHNLDICLVGFHNLIPGNLNDIVRCQLHRSGLVITVHTHYFAFA</sequence>
<name>A0A645HCL9_9ZZZZ</name>